<dbReference type="PANTHER" id="PTHR47272:SF1">
    <property type="entry name" value="PIGGYBAC TRANSPOSABLE ELEMENT-DERIVED PROTEIN 3-LIKE"/>
    <property type="match status" value="1"/>
</dbReference>
<evidence type="ECO:0000313" key="2">
    <source>
        <dbReference type="EMBL" id="KAF2884361.1"/>
    </source>
</evidence>
<dbReference type="AlphaFoldDB" id="A0A8K0CEZ8"/>
<gene>
    <name evidence="2" type="ORF">ILUMI_21810</name>
</gene>
<keyword evidence="3" id="KW-1185">Reference proteome</keyword>
<evidence type="ECO:0000313" key="3">
    <source>
        <dbReference type="Proteomes" id="UP000801492"/>
    </source>
</evidence>
<organism evidence="2 3">
    <name type="scientific">Ignelater luminosus</name>
    <name type="common">Cucubano</name>
    <name type="synonym">Pyrophorus luminosus</name>
    <dbReference type="NCBI Taxonomy" id="2038154"/>
    <lineage>
        <taxon>Eukaryota</taxon>
        <taxon>Metazoa</taxon>
        <taxon>Ecdysozoa</taxon>
        <taxon>Arthropoda</taxon>
        <taxon>Hexapoda</taxon>
        <taxon>Insecta</taxon>
        <taxon>Pterygota</taxon>
        <taxon>Neoptera</taxon>
        <taxon>Endopterygota</taxon>
        <taxon>Coleoptera</taxon>
        <taxon>Polyphaga</taxon>
        <taxon>Elateriformia</taxon>
        <taxon>Elateroidea</taxon>
        <taxon>Elateridae</taxon>
        <taxon>Agrypninae</taxon>
        <taxon>Pyrophorini</taxon>
        <taxon>Ignelater</taxon>
    </lineage>
</organism>
<reference evidence="2" key="1">
    <citation type="submission" date="2019-08" db="EMBL/GenBank/DDBJ databases">
        <title>The genome of the North American firefly Photinus pyralis.</title>
        <authorList>
            <consortium name="Photinus pyralis genome working group"/>
            <person name="Fallon T.R."/>
            <person name="Sander Lower S.E."/>
            <person name="Weng J.-K."/>
        </authorList>
    </citation>
    <scope>NUCLEOTIDE SEQUENCE</scope>
    <source>
        <strain evidence="2">TRF0915ILg1</strain>
        <tissue evidence="2">Whole body</tissue>
    </source>
</reference>
<evidence type="ECO:0000256" key="1">
    <source>
        <dbReference type="SAM" id="MobiDB-lite"/>
    </source>
</evidence>
<dbReference type="PANTHER" id="PTHR47272">
    <property type="entry name" value="DDE_TNP_1_7 DOMAIN-CONTAINING PROTEIN"/>
    <property type="match status" value="1"/>
</dbReference>
<feature type="compositionally biased region" description="Acidic residues" evidence="1">
    <location>
        <begin position="10"/>
        <end position="20"/>
    </location>
</feature>
<sequence>MLTEESNSVDYDDGDAGIDNEIIPETDIKDEQARLVQNTTKKRKQENLQWQENFSNIPDEDIIFRGSKSLPADISEMDRPYQIPRGQPGHNRLFKIRPFPRRMRNRLLLVSKEENKAVDEQIMPTKARSNLKQYNPKKLHKSGYKVLVLSYEFDIFAGLQASSTSTRFWSKQKRGS</sequence>
<protein>
    <submittedName>
        <fullName evidence="2">Uncharacterized protein</fullName>
    </submittedName>
</protein>
<dbReference type="Proteomes" id="UP000801492">
    <property type="component" value="Unassembled WGS sequence"/>
</dbReference>
<comment type="caution">
    <text evidence="2">The sequence shown here is derived from an EMBL/GenBank/DDBJ whole genome shotgun (WGS) entry which is preliminary data.</text>
</comment>
<accession>A0A8K0CEZ8</accession>
<proteinExistence type="predicted"/>
<feature type="region of interest" description="Disordered" evidence="1">
    <location>
        <begin position="1"/>
        <end position="20"/>
    </location>
</feature>
<name>A0A8K0CEZ8_IGNLU</name>
<dbReference type="EMBL" id="VTPC01090180">
    <property type="protein sequence ID" value="KAF2884361.1"/>
    <property type="molecule type" value="Genomic_DNA"/>
</dbReference>